<feature type="domain" description="Rcc01698-like C-terminal" evidence="4">
    <location>
        <begin position="1063"/>
        <end position="1163"/>
    </location>
</feature>
<feature type="compositionally biased region" description="Basic and acidic residues" evidence="1">
    <location>
        <begin position="678"/>
        <end position="693"/>
    </location>
</feature>
<dbReference type="Pfam" id="PF23666">
    <property type="entry name" value="Rcc01698_C"/>
    <property type="match status" value="1"/>
</dbReference>
<dbReference type="SUPFAM" id="SSF51445">
    <property type="entry name" value="(Trans)glycosidases"/>
    <property type="match status" value="1"/>
</dbReference>
<protein>
    <submittedName>
        <fullName evidence="5">Host specificity protein</fullName>
    </submittedName>
</protein>
<accession>A0A6L8VFF6</accession>
<name>A0A6L8VFF6_9RHOB</name>
<dbReference type="InterPro" id="IPR032876">
    <property type="entry name" value="J_dom"/>
</dbReference>
<keyword evidence="6" id="KW-1185">Reference proteome</keyword>
<evidence type="ECO:0000259" key="2">
    <source>
        <dbReference type="Pfam" id="PF13547"/>
    </source>
</evidence>
<dbReference type="InterPro" id="IPR017853">
    <property type="entry name" value="GH"/>
</dbReference>
<dbReference type="Pfam" id="PF13547">
    <property type="entry name" value="GTA_TIM"/>
    <property type="match status" value="1"/>
</dbReference>
<proteinExistence type="predicted"/>
<dbReference type="InterPro" id="IPR025195">
    <property type="entry name" value="GTA_TIM_dom"/>
</dbReference>
<evidence type="ECO:0000313" key="5">
    <source>
        <dbReference type="EMBL" id="MZQ88312.1"/>
    </source>
</evidence>
<feature type="domain" description="Tip attachment protein J" evidence="3">
    <location>
        <begin position="810"/>
        <end position="972"/>
    </location>
</feature>
<sequence length="1318" mass="141674">MATILFAAAGAAIGAGFGGTILGLSSAVIGRAVGATIGRVIDQAVLGGGSSSVETGRIERFRLTGASEGAPLGVVWGRMRVGGQVIWASPFVETKEKEEVGGKGAPSTTITSYSYSVSVAVAVGEGEITCIGRVWADGSEIATDDVQMRVYTGSEDQLPDPKIEAVEGAGLAPAYRGTAYVVFENLELAPFGNRVPQFSFEVIRPAQGPAISEVEDLTRGVRAVAMIPGTGEYALATRAVHYGKGLGTGDSANVNTASGRPDFLTSLEALNNELPNCGSVSLVVSWFGDDLRCGQCELRPKVEQKEFEGADYPWRVNAVARGSALAVPQIDGRPIYGGTPADASVIEAIRAMKAAGKKVVFYPFILMEQLAGNGLRDPWTGAEDQPALPWRGRITLSSAPGTEGTPDRTALAGAQVSAFFGQAGAGDFSASGVLGPLGTEGGSPPTVSYHGPAEWSYRRFILHYAWLCKAAGGVDGFCIGSEMRGLTQIRGAGDSFPAVQQLRQLALEVRLILGAQVKLGYAADWSEYAGYDAGEGNRYFHLDPLWADAAIDFIGIDNYMPVSDWRDGTDHADAGWGAIYNLDYLKANIAGGEGYDWYYAHPEHRDAQIRTPITDEGYGEPWVWRVKDIRGWWENPHHERIGGVRQAVPTDWVPRSKPVWFTEMGCAAIDKGGNEPNKFLDPRSSESDIPHYSNGRRDDLMQMQYLCAMRDFWIDPANNPVSELYAGPMVDMDRAHVWAWDARPFPQFPNDVELWTDGDNWTRGHWISGRTTSQPLDNVVAEICARSGQRLIDVSELYGVVRGYVASDGGNGRSALQPLMLAYGFDAIERDGVLRFRMRRGVAEGTVRPEGVALGAEAEGAVQLTRVSAADMAERIRLTFVEGQGDFETRAVEAILPDAESRSIAETEFPLALTRGEAQGIAERWLAEVRVARDGVRLSLPPSQSWLGAGDVLRLEAEDGREQGLYRIDRVEVAGAAEIEAVRVEPGVYEPSDEAETRVVPKAFAAPVPVFPQFLDLPLLTGAEVPYAPHLAVTATPWPGTVAVYSSASDAGYVLNTLLTKRAVIGVTQTPLLRAVPDSWDLGAPLRVRVYGGTLSSADEEAVLNGANSFAIGSGASAGWEVMQCQRAVLVGGGVYDLDLRLRGQLGTDADMPDEWPVGSYLVRIDSALQQIALSASARGLARHYRIGSASRGYDDPSYVHLVEAFDGIGLRPYSPCQLRWTADGAGGGALSWIRRTRIEGDSWVSVEVPLGETREAYVVRVVVDGQIRREETVSLPGWTYTAAQRAADDAAAGFEVHVAQLSDAFGPGPFEGIEIND</sequence>
<dbReference type="OrthoDB" id="8445115at2"/>
<dbReference type="CDD" id="cd19607">
    <property type="entry name" value="GTA_TIM-barrel-like"/>
    <property type="match status" value="1"/>
</dbReference>
<dbReference type="Proteomes" id="UP000477083">
    <property type="component" value="Unassembled WGS sequence"/>
</dbReference>
<evidence type="ECO:0000256" key="1">
    <source>
        <dbReference type="SAM" id="MobiDB-lite"/>
    </source>
</evidence>
<dbReference type="EMBL" id="WWNR01000002">
    <property type="protein sequence ID" value="MZQ88312.1"/>
    <property type="molecule type" value="Genomic_DNA"/>
</dbReference>
<feature type="region of interest" description="Disordered" evidence="1">
    <location>
        <begin position="672"/>
        <end position="693"/>
    </location>
</feature>
<evidence type="ECO:0000259" key="4">
    <source>
        <dbReference type="Pfam" id="PF23666"/>
    </source>
</evidence>
<dbReference type="Pfam" id="PF13550">
    <property type="entry name" value="Phage-tail_3"/>
    <property type="match status" value="1"/>
</dbReference>
<evidence type="ECO:0000259" key="3">
    <source>
        <dbReference type="Pfam" id="PF13550"/>
    </source>
</evidence>
<gene>
    <name evidence="5" type="ORF">GS660_04265</name>
</gene>
<dbReference type="RefSeq" id="WP_161343736.1">
    <property type="nucleotide sequence ID" value="NZ_BMGW01000002.1"/>
</dbReference>
<organism evidence="5 6">
    <name type="scientific">Frigidibacter albus</name>
    <dbReference type="NCBI Taxonomy" id="1465486"/>
    <lineage>
        <taxon>Bacteria</taxon>
        <taxon>Pseudomonadati</taxon>
        <taxon>Pseudomonadota</taxon>
        <taxon>Alphaproteobacteria</taxon>
        <taxon>Rhodobacterales</taxon>
        <taxon>Paracoccaceae</taxon>
        <taxon>Frigidibacter</taxon>
    </lineage>
</organism>
<feature type="domain" description="GTA TIM-barrel-like" evidence="2">
    <location>
        <begin position="455"/>
        <end position="749"/>
    </location>
</feature>
<reference evidence="5 6" key="1">
    <citation type="submission" date="2020-01" db="EMBL/GenBank/DDBJ databases">
        <title>Frigidibacter albus SP32T (=CGMCC 1.13995T).</title>
        <authorList>
            <person name="Liao X."/>
        </authorList>
    </citation>
    <scope>NUCLEOTIDE SEQUENCE [LARGE SCALE GENOMIC DNA]</scope>
    <source>
        <strain evidence="5 6">SP32</strain>
    </source>
</reference>
<dbReference type="InterPro" id="IPR056490">
    <property type="entry name" value="Rcc01698_C"/>
</dbReference>
<dbReference type="Gene3D" id="3.20.20.80">
    <property type="entry name" value="Glycosidases"/>
    <property type="match status" value="1"/>
</dbReference>
<evidence type="ECO:0000313" key="6">
    <source>
        <dbReference type="Proteomes" id="UP000477083"/>
    </source>
</evidence>
<comment type="caution">
    <text evidence="5">The sequence shown here is derived from an EMBL/GenBank/DDBJ whole genome shotgun (WGS) entry which is preliminary data.</text>
</comment>